<keyword evidence="1" id="KW-0812">Transmembrane</keyword>
<dbReference type="Proteomes" id="UP000075806">
    <property type="component" value="Unassembled WGS sequence"/>
</dbReference>
<sequence length="434" mass="50905">MFIKKMLLALLEYFIFFPVILFLGKIAVGESLFLIWLVFVYLMFVVCIWLGDIFSNRSRMIAVISAIILSIGPVYLVNTPIIWGIVLFLFLMSLCLRGFYYSREILAKIIPVKLLWYGMVGYVLFYFVFRFHSSLVNDLLTLNLVGFFYVCLTLFYSNHVHIKLATLSDREKPIIGMATKRQNRFLIFLTILFAALLANASYLSELLNMLRNAIGFILESIGSNEGEYIPLEPEMPVNQLEEMLGESEQNQSSFWVTILNYFGMILLVGGLVFILIFILKGLRKKLAKLFNWLKKSLEKWSIRNKEEEEADYIDEKEKLINFKKITDELQKKSRDWLVSKFKKQASLEDYSTNQEKIRHLFRLFIHQEVKNGFVRKNSYTANEMVQILLSHYEEDKEVAILQENYSRARYSLATIKDSDVEKLRVWVMERIQNN</sequence>
<dbReference type="AlphaFoldDB" id="A0A161PXR1"/>
<evidence type="ECO:0000313" key="2">
    <source>
        <dbReference type="EMBL" id="KYG27022.1"/>
    </source>
</evidence>
<evidence type="ECO:0000313" key="3">
    <source>
        <dbReference type="Proteomes" id="UP000075806"/>
    </source>
</evidence>
<feature type="transmembrane region" description="Helical" evidence="1">
    <location>
        <begin position="114"/>
        <end position="132"/>
    </location>
</feature>
<keyword evidence="3" id="KW-1185">Reference proteome</keyword>
<feature type="transmembrane region" description="Helical" evidence="1">
    <location>
        <begin position="144"/>
        <end position="164"/>
    </location>
</feature>
<dbReference type="EMBL" id="LTAO01000037">
    <property type="protein sequence ID" value="KYG27022.1"/>
    <property type="molecule type" value="Genomic_DNA"/>
</dbReference>
<dbReference type="STRING" id="519424.AZF04_11850"/>
<feature type="transmembrane region" description="Helical" evidence="1">
    <location>
        <begin position="33"/>
        <end position="51"/>
    </location>
</feature>
<accession>A0A161PXR1</accession>
<proteinExistence type="predicted"/>
<organism evidence="2 3">
    <name type="scientific">Alkalihalobacillus trypoxylicola</name>
    <dbReference type="NCBI Taxonomy" id="519424"/>
    <lineage>
        <taxon>Bacteria</taxon>
        <taxon>Bacillati</taxon>
        <taxon>Bacillota</taxon>
        <taxon>Bacilli</taxon>
        <taxon>Bacillales</taxon>
        <taxon>Bacillaceae</taxon>
        <taxon>Alkalihalobacillus</taxon>
    </lineage>
</organism>
<comment type="caution">
    <text evidence="2">The sequence shown here is derived from an EMBL/GenBank/DDBJ whole genome shotgun (WGS) entry which is preliminary data.</text>
</comment>
<reference evidence="2" key="1">
    <citation type="submission" date="2016-02" db="EMBL/GenBank/DDBJ databases">
        <title>Genome sequence of Bacillus trypoxylicola KCTC 13244(T).</title>
        <authorList>
            <person name="Jeong H."/>
            <person name="Park S.-H."/>
            <person name="Choi S.-K."/>
        </authorList>
    </citation>
    <scope>NUCLEOTIDE SEQUENCE [LARGE SCALE GENOMIC DNA]</scope>
    <source>
        <strain evidence="2">KCTC 13244</strain>
    </source>
</reference>
<feature type="transmembrane region" description="Helical" evidence="1">
    <location>
        <begin position="185"/>
        <end position="203"/>
    </location>
</feature>
<keyword evidence="1" id="KW-1133">Transmembrane helix</keyword>
<dbReference type="OrthoDB" id="2944076at2"/>
<feature type="transmembrane region" description="Helical" evidence="1">
    <location>
        <begin position="258"/>
        <end position="279"/>
    </location>
</feature>
<feature type="transmembrane region" description="Helical" evidence="1">
    <location>
        <begin position="58"/>
        <end position="75"/>
    </location>
</feature>
<evidence type="ECO:0000256" key="1">
    <source>
        <dbReference type="SAM" id="Phobius"/>
    </source>
</evidence>
<protein>
    <recommendedName>
        <fullName evidence="4">DUF4129 domain-containing protein</fullName>
    </recommendedName>
</protein>
<feature type="transmembrane region" description="Helical" evidence="1">
    <location>
        <begin position="7"/>
        <end position="27"/>
    </location>
</feature>
<gene>
    <name evidence="2" type="ORF">AZF04_11850</name>
</gene>
<feature type="transmembrane region" description="Helical" evidence="1">
    <location>
        <begin position="81"/>
        <end position="102"/>
    </location>
</feature>
<evidence type="ECO:0008006" key="4">
    <source>
        <dbReference type="Google" id="ProtNLM"/>
    </source>
</evidence>
<keyword evidence="1" id="KW-0472">Membrane</keyword>
<name>A0A161PXR1_9BACI</name>
<dbReference type="RefSeq" id="WP_061949972.1">
    <property type="nucleotide sequence ID" value="NZ_LTAO01000037.1"/>
</dbReference>